<dbReference type="AlphaFoldDB" id="A0A7W7R8Q7"/>
<feature type="region of interest" description="Disordered" evidence="4">
    <location>
        <begin position="1"/>
        <end position="23"/>
    </location>
</feature>
<dbReference type="GO" id="GO:0000155">
    <property type="term" value="F:phosphorelay sensor kinase activity"/>
    <property type="evidence" value="ECO:0007669"/>
    <property type="project" value="InterPro"/>
</dbReference>
<accession>A0A7W7R8Q7</accession>
<comment type="catalytic activity">
    <reaction evidence="1">
        <text>ATP + protein L-histidine = ADP + protein N-phospho-L-histidine.</text>
        <dbReference type="EC" id="2.7.13.3"/>
    </reaction>
</comment>
<dbReference type="SUPFAM" id="SSF47384">
    <property type="entry name" value="Homodimeric domain of signal transducing histidine kinase"/>
    <property type="match status" value="1"/>
</dbReference>
<evidence type="ECO:0000313" key="5">
    <source>
        <dbReference type="EMBL" id="MBB4927487.1"/>
    </source>
</evidence>
<keyword evidence="5" id="KW-0418">Kinase</keyword>
<evidence type="ECO:0000256" key="2">
    <source>
        <dbReference type="ARBA" id="ARBA00004236"/>
    </source>
</evidence>
<keyword evidence="6" id="KW-1185">Reference proteome</keyword>
<proteinExistence type="predicted"/>
<evidence type="ECO:0000313" key="6">
    <source>
        <dbReference type="Proteomes" id="UP000540506"/>
    </source>
</evidence>
<evidence type="ECO:0000256" key="4">
    <source>
        <dbReference type="SAM" id="MobiDB-lite"/>
    </source>
</evidence>
<reference evidence="5 6" key="1">
    <citation type="submission" date="2020-08" db="EMBL/GenBank/DDBJ databases">
        <title>Sequencing the genomes of 1000 actinobacteria strains.</title>
        <authorList>
            <person name="Klenk H.-P."/>
        </authorList>
    </citation>
    <scope>NUCLEOTIDE SEQUENCE [LARGE SCALE GENOMIC DNA]</scope>
    <source>
        <strain evidence="5 6">DSM 41654</strain>
    </source>
</reference>
<dbReference type="RefSeq" id="WP_184941826.1">
    <property type="nucleotide sequence ID" value="NZ_JACHJV010000001.1"/>
</dbReference>
<dbReference type="GO" id="GO:0005886">
    <property type="term" value="C:plasma membrane"/>
    <property type="evidence" value="ECO:0007669"/>
    <property type="project" value="UniProtKB-SubCell"/>
</dbReference>
<evidence type="ECO:0000256" key="1">
    <source>
        <dbReference type="ARBA" id="ARBA00000085"/>
    </source>
</evidence>
<gene>
    <name evidence="5" type="ORF">FHR34_006480</name>
</gene>
<sequence>MTNTPTIAVRPAHRSQEQTQAQAQAQARRELLAWISHDLHAPLCELLAVATTLATGDTEGAADHVLRLRAGIEQLTGVADDLCELLAPR</sequence>
<dbReference type="Gene3D" id="1.10.287.130">
    <property type="match status" value="1"/>
</dbReference>
<dbReference type="EMBL" id="JACHJV010000001">
    <property type="protein sequence ID" value="MBB4927487.1"/>
    <property type="molecule type" value="Genomic_DNA"/>
</dbReference>
<protein>
    <recommendedName>
        <fullName evidence="3">histidine kinase</fullName>
        <ecNumber evidence="3">2.7.13.3</ecNumber>
    </recommendedName>
</protein>
<dbReference type="InterPro" id="IPR036097">
    <property type="entry name" value="HisK_dim/P_sf"/>
</dbReference>
<evidence type="ECO:0000256" key="3">
    <source>
        <dbReference type="ARBA" id="ARBA00012438"/>
    </source>
</evidence>
<name>A0A7W7R8Q7_KITKI</name>
<keyword evidence="5" id="KW-0808">Transferase</keyword>
<dbReference type="Proteomes" id="UP000540506">
    <property type="component" value="Unassembled WGS sequence"/>
</dbReference>
<comment type="subcellular location">
    <subcellularLocation>
        <location evidence="2">Cell membrane</location>
    </subcellularLocation>
</comment>
<organism evidence="5 6">
    <name type="scientific">Kitasatospora kifunensis</name>
    <name type="common">Streptomyces kifunensis</name>
    <dbReference type="NCBI Taxonomy" id="58351"/>
    <lineage>
        <taxon>Bacteria</taxon>
        <taxon>Bacillati</taxon>
        <taxon>Actinomycetota</taxon>
        <taxon>Actinomycetes</taxon>
        <taxon>Kitasatosporales</taxon>
        <taxon>Streptomycetaceae</taxon>
        <taxon>Kitasatospora</taxon>
    </lineage>
</organism>
<comment type="caution">
    <text evidence="5">The sequence shown here is derived from an EMBL/GenBank/DDBJ whole genome shotgun (WGS) entry which is preliminary data.</text>
</comment>
<dbReference type="EC" id="2.7.13.3" evidence="3"/>